<organism evidence="1 2">
    <name type="scientific">Tunturiibacter empetritectus</name>
    <dbReference type="NCBI Taxonomy" id="3069691"/>
    <lineage>
        <taxon>Bacteria</taxon>
        <taxon>Pseudomonadati</taxon>
        <taxon>Acidobacteriota</taxon>
        <taxon>Terriglobia</taxon>
        <taxon>Terriglobales</taxon>
        <taxon>Acidobacteriaceae</taxon>
        <taxon>Tunturiibacter</taxon>
    </lineage>
</organism>
<evidence type="ECO:0000313" key="1">
    <source>
        <dbReference type="EMBL" id="MBB5316629.1"/>
    </source>
</evidence>
<dbReference type="Proteomes" id="UP000568106">
    <property type="component" value="Unassembled WGS sequence"/>
</dbReference>
<name>A0A7W8IG72_9BACT</name>
<sequence>MDLRRFVPGRGSEQRLLLNLRAEGPPPIDIMLYNRPGTKQFSTITIPRQTCLVAVHLFNATASLDLSPQT</sequence>
<protein>
    <submittedName>
        <fullName evidence="1">Uncharacterized protein</fullName>
    </submittedName>
</protein>
<dbReference type="EMBL" id="JACHDY010000002">
    <property type="protein sequence ID" value="MBB5316629.1"/>
    <property type="molecule type" value="Genomic_DNA"/>
</dbReference>
<comment type="caution">
    <text evidence="1">The sequence shown here is derived from an EMBL/GenBank/DDBJ whole genome shotgun (WGS) entry which is preliminary data.</text>
</comment>
<dbReference type="AlphaFoldDB" id="A0A7W8IG72"/>
<reference evidence="1" key="1">
    <citation type="submission" date="2020-08" db="EMBL/GenBank/DDBJ databases">
        <title>Genomic Encyclopedia of Type Strains, Phase IV (KMG-V): Genome sequencing to study the core and pangenomes of soil and plant-associated prokaryotes.</title>
        <authorList>
            <person name="Whitman W."/>
        </authorList>
    </citation>
    <scope>NUCLEOTIDE SEQUENCE [LARGE SCALE GENOMIC DNA]</scope>
    <source>
        <strain evidence="1">M8UP27</strain>
    </source>
</reference>
<proteinExistence type="predicted"/>
<accession>A0A7W8IG72</accession>
<gene>
    <name evidence="1" type="ORF">HDF09_001298</name>
</gene>
<keyword evidence="2" id="KW-1185">Reference proteome</keyword>
<evidence type="ECO:0000313" key="2">
    <source>
        <dbReference type="Proteomes" id="UP000568106"/>
    </source>
</evidence>